<reference evidence="3" key="1">
    <citation type="submission" date="2025-08" db="UniProtKB">
        <authorList>
            <consortium name="RefSeq"/>
        </authorList>
    </citation>
    <scope>IDENTIFICATION</scope>
    <source>
        <tissue evidence="3">Total insect</tissue>
    </source>
</reference>
<dbReference type="AlphaFoldDB" id="A0A6P8Z4U1"/>
<dbReference type="OrthoDB" id="7424185at2759"/>
<sequence>MSRSVGQSPAHCAASRCVPLYTPSVWSVCAGAAQGAARALRRPSFAPPNALEPLIVVEESLDGDEDDEVAGATGGGDSSSRGLGGQDRDEASPSPPAEADVNPYLLSPWRDTRKSSLPTPACASGITASQVRRLSERGPESGPSPREQEFLATLSAMPGPTPGGRRHSVVISRVPPPSLIMFGRGRRESIAAFSAAASRPAALASSTHNLQLDLMDDLLEFKAAKKQGGPRRASELPGLPSQASPLIVNRRKSELPPRIPREFAAEVAELAAEAEAEAKRRDEGIVCSNSDLLNLCGVDAPAAPPPPPVVVSATPSPLAARLITLRNDSVEIKEVKEPKEPARSTVLVSMRGDRPQSSLAAAPPPPPKVVVAPTAAAPKAAPKAVVMAGKDVPRPAPEGVDSKASTSGLERRDSDKVMWDERSGSLVDAGVLGSAIEGFLNKDASVKNKKGTTNSVHRATAQLSAWVTAVAIWNPRGSQTATPQTGTPQAGTPQAGTPRGPTPQATPQDTPESTPRRRPKVSCDAVCSTLKSLFVK</sequence>
<protein>
    <submittedName>
        <fullName evidence="3">Uncharacterized protein LOC117647478</fullName>
    </submittedName>
</protein>
<proteinExistence type="predicted"/>
<feature type="compositionally biased region" description="Low complexity" evidence="1">
    <location>
        <begin position="479"/>
        <end position="498"/>
    </location>
</feature>
<gene>
    <name evidence="3" type="primary">LOC117647478</name>
</gene>
<feature type="region of interest" description="Disordered" evidence="1">
    <location>
        <begin position="390"/>
        <end position="416"/>
    </location>
</feature>
<accession>A0A6P8Z4U1</accession>
<feature type="compositionally biased region" description="Gly residues" evidence="1">
    <location>
        <begin position="72"/>
        <end position="85"/>
    </location>
</feature>
<name>A0A6P8Z4U1_THRPL</name>
<keyword evidence="2" id="KW-1185">Reference proteome</keyword>
<evidence type="ECO:0000256" key="1">
    <source>
        <dbReference type="SAM" id="MobiDB-lite"/>
    </source>
</evidence>
<dbReference type="KEGG" id="tpal:117647478"/>
<evidence type="ECO:0000313" key="3">
    <source>
        <dbReference type="RefSeq" id="XP_034245125.1"/>
    </source>
</evidence>
<feature type="region of interest" description="Disordered" evidence="1">
    <location>
        <begin position="477"/>
        <end position="522"/>
    </location>
</feature>
<dbReference type="GeneID" id="117647478"/>
<organism evidence="3">
    <name type="scientific">Thrips palmi</name>
    <name type="common">Melon thrips</name>
    <dbReference type="NCBI Taxonomy" id="161013"/>
    <lineage>
        <taxon>Eukaryota</taxon>
        <taxon>Metazoa</taxon>
        <taxon>Ecdysozoa</taxon>
        <taxon>Arthropoda</taxon>
        <taxon>Hexapoda</taxon>
        <taxon>Insecta</taxon>
        <taxon>Pterygota</taxon>
        <taxon>Neoptera</taxon>
        <taxon>Paraneoptera</taxon>
        <taxon>Thysanoptera</taxon>
        <taxon>Terebrantia</taxon>
        <taxon>Thripoidea</taxon>
        <taxon>Thripidae</taxon>
        <taxon>Thrips</taxon>
    </lineage>
</organism>
<feature type="compositionally biased region" description="Acidic residues" evidence="1">
    <location>
        <begin position="59"/>
        <end position="69"/>
    </location>
</feature>
<dbReference type="Proteomes" id="UP000515158">
    <property type="component" value="Unplaced"/>
</dbReference>
<feature type="region of interest" description="Disordered" evidence="1">
    <location>
        <begin position="56"/>
        <end position="147"/>
    </location>
</feature>
<dbReference type="RefSeq" id="XP_034245125.1">
    <property type="nucleotide sequence ID" value="XM_034389234.1"/>
</dbReference>
<evidence type="ECO:0000313" key="2">
    <source>
        <dbReference type="Proteomes" id="UP000515158"/>
    </source>
</evidence>
<dbReference type="InParanoid" id="A0A6P8Z4U1"/>
<feature type="compositionally biased region" description="Polar residues" evidence="1">
    <location>
        <begin position="503"/>
        <end position="513"/>
    </location>
</feature>